<dbReference type="Proteomes" id="UP000772618">
    <property type="component" value="Unassembled WGS sequence"/>
</dbReference>
<evidence type="ECO:0000313" key="7">
    <source>
        <dbReference type="EMBL" id="MBT1704038.1"/>
    </source>
</evidence>
<dbReference type="PROSITE" id="PS00775">
    <property type="entry name" value="GLYCOSYL_HYDROL_F3"/>
    <property type="match status" value="1"/>
</dbReference>
<dbReference type="InterPro" id="IPR019800">
    <property type="entry name" value="Glyco_hydro_3_AS"/>
</dbReference>
<dbReference type="GO" id="GO:0016787">
    <property type="term" value="F:hydrolase activity"/>
    <property type="evidence" value="ECO:0007669"/>
    <property type="project" value="UniProtKB-KW"/>
</dbReference>
<dbReference type="PANTHER" id="PTHR42715:SF10">
    <property type="entry name" value="BETA-GLUCOSIDASE"/>
    <property type="match status" value="1"/>
</dbReference>
<keyword evidence="8" id="KW-1185">Reference proteome</keyword>
<dbReference type="Pfam" id="PF01915">
    <property type="entry name" value="Glyco_hydro_3_C"/>
    <property type="match status" value="1"/>
</dbReference>
<dbReference type="Pfam" id="PF14310">
    <property type="entry name" value="Fn3-like"/>
    <property type="match status" value="1"/>
</dbReference>
<reference evidence="7 8" key="1">
    <citation type="submission" date="2021-05" db="EMBL/GenBank/DDBJ databases">
        <title>A Polyphasic approach of four new species of the genus Ohtaekwangia: Ohtaekwangia histidinii sp. nov., Ohtaekwangia cretensis sp. nov., Ohtaekwangia indiensis sp. nov., Ohtaekwangia reichenbachii sp. nov. from diverse environment.</title>
        <authorList>
            <person name="Octaviana S."/>
        </authorList>
    </citation>
    <scope>NUCLEOTIDE SEQUENCE [LARGE SCALE GENOMIC DNA]</scope>
    <source>
        <strain evidence="7 8">PWU20</strain>
    </source>
</reference>
<dbReference type="Gene3D" id="3.20.20.300">
    <property type="entry name" value="Glycoside hydrolase, family 3, N-terminal domain"/>
    <property type="match status" value="1"/>
</dbReference>
<evidence type="ECO:0000256" key="2">
    <source>
        <dbReference type="ARBA" id="ARBA00022801"/>
    </source>
</evidence>
<dbReference type="InterPro" id="IPR001764">
    <property type="entry name" value="Glyco_hydro_3_N"/>
</dbReference>
<feature type="chain" id="PRO_5045443908" evidence="5">
    <location>
        <begin position="20"/>
        <end position="773"/>
    </location>
</feature>
<keyword evidence="5" id="KW-0732">Signal</keyword>
<protein>
    <submittedName>
        <fullName evidence="7">Glycoside hydrolase family 3 C-terminal domain-containing protein</fullName>
    </submittedName>
</protein>
<dbReference type="InterPro" id="IPR026891">
    <property type="entry name" value="Fn3-like"/>
</dbReference>
<evidence type="ECO:0000256" key="3">
    <source>
        <dbReference type="ARBA" id="ARBA00023277"/>
    </source>
</evidence>
<dbReference type="PANTHER" id="PTHR42715">
    <property type="entry name" value="BETA-GLUCOSIDASE"/>
    <property type="match status" value="1"/>
</dbReference>
<keyword evidence="2 4" id="KW-0378">Hydrolase</keyword>
<evidence type="ECO:0000256" key="1">
    <source>
        <dbReference type="ARBA" id="ARBA00005336"/>
    </source>
</evidence>
<comment type="similarity">
    <text evidence="1 4">Belongs to the glycosyl hydrolase 3 family.</text>
</comment>
<feature type="domain" description="Fibronectin type III-like" evidence="6">
    <location>
        <begin position="666"/>
        <end position="737"/>
    </location>
</feature>
<dbReference type="SUPFAM" id="SSF52279">
    <property type="entry name" value="Beta-D-glucan exohydrolase, C-terminal domain"/>
    <property type="match status" value="1"/>
</dbReference>
<keyword evidence="4" id="KW-0326">Glycosidase</keyword>
<dbReference type="SMART" id="SM01217">
    <property type="entry name" value="Fn3_like"/>
    <property type="match status" value="1"/>
</dbReference>
<dbReference type="InterPro" id="IPR050288">
    <property type="entry name" value="Cellulose_deg_GH3"/>
</dbReference>
<dbReference type="SUPFAM" id="SSF51445">
    <property type="entry name" value="(Trans)glycosidases"/>
    <property type="match status" value="1"/>
</dbReference>
<evidence type="ECO:0000313" key="8">
    <source>
        <dbReference type="Proteomes" id="UP000772618"/>
    </source>
</evidence>
<dbReference type="InterPro" id="IPR013783">
    <property type="entry name" value="Ig-like_fold"/>
</dbReference>
<dbReference type="PRINTS" id="PR00133">
    <property type="entry name" value="GLHYDRLASE3"/>
</dbReference>
<name>A0ABS5VRG4_9BACT</name>
<dbReference type="Gene3D" id="2.60.40.10">
    <property type="entry name" value="Immunoglobulins"/>
    <property type="match status" value="1"/>
</dbReference>
<dbReference type="InterPro" id="IPR017853">
    <property type="entry name" value="GH"/>
</dbReference>
<dbReference type="Gene3D" id="3.40.50.1700">
    <property type="entry name" value="Glycoside hydrolase family 3 C-terminal domain"/>
    <property type="match status" value="1"/>
</dbReference>
<proteinExistence type="inferred from homology"/>
<dbReference type="Pfam" id="PF00933">
    <property type="entry name" value="Glyco_hydro_3"/>
    <property type="match status" value="1"/>
</dbReference>
<organism evidence="7 8">
    <name type="scientific">Chryseosolibacter indicus</name>
    <dbReference type="NCBI Taxonomy" id="2782351"/>
    <lineage>
        <taxon>Bacteria</taxon>
        <taxon>Pseudomonadati</taxon>
        <taxon>Bacteroidota</taxon>
        <taxon>Cytophagia</taxon>
        <taxon>Cytophagales</taxon>
        <taxon>Chryseotaleaceae</taxon>
        <taxon>Chryseosolibacter</taxon>
    </lineage>
</organism>
<comment type="caution">
    <text evidence="7">The sequence shown here is derived from an EMBL/GenBank/DDBJ whole genome shotgun (WGS) entry which is preliminary data.</text>
</comment>
<keyword evidence="3" id="KW-0119">Carbohydrate metabolism</keyword>
<accession>A0ABS5VRG4</accession>
<evidence type="ECO:0000256" key="4">
    <source>
        <dbReference type="RuleBase" id="RU361161"/>
    </source>
</evidence>
<dbReference type="RefSeq" id="WP_254154000.1">
    <property type="nucleotide sequence ID" value="NZ_JAHESD010000024.1"/>
</dbReference>
<gene>
    <name evidence="7" type="ORF">KK060_12160</name>
</gene>
<dbReference type="EMBL" id="JAHESD010000024">
    <property type="protein sequence ID" value="MBT1704038.1"/>
    <property type="molecule type" value="Genomic_DNA"/>
</dbReference>
<sequence length="773" mass="84376">MKRCLLLLLISMGYYSIKAQQITANDIPAIIGKLTVEEKVKLVVGAGMKMPGQGGTTVGSTEDKVPGAAGTSQSIERLGIAKVVMADGPAGVRIDPKRSSQADQTFYCTGFPVATSIASTFNTELMEKVGVAYGNEAKEYGVDIALAPALNIHRNPLGGRNFEYYSEDPVVSGKMAAAFVRGLQSQGVGATIKHFAANNQETNRNKINTIVSERALREIYLRNFEIAVKESQPWCVMSSYNKINEVFASESPELLTTILRKEWGFKGFVMTDWFGGESPAKQMLAGNDLLMPGTTKQEQDILNAIKDGSLSENVLNKNVEAILKVYSQTLTFRNYKPSYKPDLEAHKRVAKDAASEGMVLVKNENYTLPLKNAQSPIALLGIGSYETIAGGTGSGDVNKAYTVSIYEGLQKKGILLSEPLANYYQKYLKEEKAKIPPKQFFFEPDKIAPEMGFSDKQLDSLAEVSSVAVFTLTRTSGEFADRKLEADFNLTQVESDHLKKTAEAFHKRNKRFIVLLNIGGVIETASWKQYADAILITWQSGQEGGHAVADVLFGTVNPSGKLATTFPVNYEDVSSSKNFPGKELEAHTKEGGFAAFMGVKSEVVYEEDIFVGYRYFKTFGVPVSYPFGFGLSYSKFSLSNLKVSESKGDVKITCVIKNTGKSPGKEVAQVFIAAPKGNLIKPAKELKAFAKTKLLKPGEQQQLEFTLTSADLASFDASQSAWITEKGSYGILVGTSVADLPLKGKYDVKETKVVSKTNKVLVPARDINTLRTK</sequence>
<evidence type="ECO:0000256" key="5">
    <source>
        <dbReference type="SAM" id="SignalP"/>
    </source>
</evidence>
<evidence type="ECO:0000259" key="6">
    <source>
        <dbReference type="SMART" id="SM01217"/>
    </source>
</evidence>
<dbReference type="InterPro" id="IPR036881">
    <property type="entry name" value="Glyco_hydro_3_C_sf"/>
</dbReference>
<dbReference type="InterPro" id="IPR036962">
    <property type="entry name" value="Glyco_hydro_3_N_sf"/>
</dbReference>
<dbReference type="InterPro" id="IPR002772">
    <property type="entry name" value="Glyco_hydro_3_C"/>
</dbReference>
<feature type="signal peptide" evidence="5">
    <location>
        <begin position="1"/>
        <end position="19"/>
    </location>
</feature>